<dbReference type="InterPro" id="IPR051677">
    <property type="entry name" value="AfsR-DnrI-RedD_regulator"/>
</dbReference>
<dbReference type="SUPFAM" id="SSF48452">
    <property type="entry name" value="TPR-like"/>
    <property type="match status" value="3"/>
</dbReference>
<feature type="region of interest" description="Disordered" evidence="7">
    <location>
        <begin position="249"/>
        <end position="275"/>
    </location>
</feature>
<keyword evidence="5" id="KW-0802">TPR repeat</keyword>
<evidence type="ECO:0000256" key="7">
    <source>
        <dbReference type="SAM" id="MobiDB-lite"/>
    </source>
</evidence>
<dbReference type="Gene3D" id="1.10.10.10">
    <property type="entry name" value="Winged helix-like DNA-binding domain superfamily/Winged helix DNA-binding domain"/>
    <property type="match status" value="1"/>
</dbReference>
<dbReference type="Pfam" id="PF03704">
    <property type="entry name" value="BTAD"/>
    <property type="match status" value="1"/>
</dbReference>
<dbReference type="SUPFAM" id="SSF46894">
    <property type="entry name" value="C-terminal effector domain of the bipartite response regulators"/>
    <property type="match status" value="1"/>
</dbReference>
<sequence>MRFRVLGPLTVISQGREVPVGGNKLRVVLAGLLLRPGETVPVSRLVSWLWEEETDDPARARATVHSYVNRLRRQLEPGEVIRTLPDGYRAEVDAGSLDLLRLRSLAESGRRSAAAGDLAAASRALSEAAGLWRGPALSNVDSAVLHDQEVGPLTEEWLRLQEERLEIGLRTGGHAELVTPLRELTRAHPLREPFWELLMLALHRCGRHAEAIQAYHSLRELLAEELGVDPAPSLRAAYQAILAGESPGRSLRAPAAAPREEAPVPVPVPRQLRPDTPGFAGRRTELAALDLLLGKDVPTTGPRIVSLQGTAGSGKTALAVHWAHRISDRFPDGQLYLDLHGYGPEPPVDPAKALETLLRALGTPAGRIPAGLDERSALFRTLLSGRRTLLMLDNAGSSEQVRPLIPGSGGVVVVTSRNQLRGLVVEYGARRVVLDQMSEREATELLAGVLGRDRVAAAPEAVAEAVERCARLPLALRIFAERAARFPAVPLGRLVADLRDEATRLSALDAGDGGHTDLRTVFSWTYGALEKDAARLFRLLGLHPGPEVSAGAAAALMGAGLAEVTPLLDRLTADHLLRSRFPGRYDFHDLLRDYAAERAGEGEDRREREAALGRVLDWYLHAARAAAEHLPPAVWDSGHGPVPPGLSLPSFGGPEEAVDWYEEELPNLMAAARRAASLDRHEAAWRIPRLLASFLDLHVPGEAWATVFRVAAEASGRAGEPYEEGFALNHLAWVSALLGRPEEAVAHYEEALAVARRIGEPGLEGDVLVNMGATYFRLGRFADSASCYGRALEIARLSGDRRLEAEALNDLARNDNELGRHHEALAGARAALDGYTELGDRYRVGEALRVLGTANAGLGRHEEACVLLSQALRVMREFDDRLDEAEILDLLGEVLRDSGDHEAARAHWREAAEIFAELDDDRAAAVRLRLAEAENRGGAHTPVHPSPARIR</sequence>
<evidence type="ECO:0000256" key="2">
    <source>
        <dbReference type="ARBA" id="ARBA00023015"/>
    </source>
</evidence>
<evidence type="ECO:0000313" key="9">
    <source>
        <dbReference type="EMBL" id="MFC3980273.1"/>
    </source>
</evidence>
<dbReference type="SMART" id="SM01043">
    <property type="entry name" value="BTAD"/>
    <property type="match status" value="1"/>
</dbReference>
<feature type="DNA-binding region" description="OmpR/PhoB-type" evidence="6">
    <location>
        <begin position="1"/>
        <end position="92"/>
    </location>
</feature>
<dbReference type="PROSITE" id="PS51755">
    <property type="entry name" value="OMPR_PHOB"/>
    <property type="match status" value="1"/>
</dbReference>
<dbReference type="InterPro" id="IPR036388">
    <property type="entry name" value="WH-like_DNA-bd_sf"/>
</dbReference>
<dbReference type="SUPFAM" id="SSF52540">
    <property type="entry name" value="P-loop containing nucleoside triphosphate hydrolases"/>
    <property type="match status" value="1"/>
</dbReference>
<feature type="domain" description="OmpR/PhoB-type" evidence="8">
    <location>
        <begin position="1"/>
        <end position="92"/>
    </location>
</feature>
<dbReference type="SMART" id="SM00862">
    <property type="entry name" value="Trans_reg_C"/>
    <property type="match status" value="1"/>
</dbReference>
<feature type="repeat" description="TPR" evidence="5">
    <location>
        <begin position="765"/>
        <end position="798"/>
    </location>
</feature>
<accession>A0ABV8EYY9</accession>
<keyword evidence="3 6" id="KW-0238">DNA-binding</keyword>
<dbReference type="RefSeq" id="WP_386189284.1">
    <property type="nucleotide sequence ID" value="NZ_JBHSBC010000008.1"/>
</dbReference>
<dbReference type="Gene3D" id="1.25.40.10">
    <property type="entry name" value="Tetratricopeptide repeat domain"/>
    <property type="match status" value="3"/>
</dbReference>
<proteinExistence type="inferred from homology"/>
<dbReference type="PANTHER" id="PTHR35807">
    <property type="entry name" value="TRANSCRIPTIONAL REGULATOR REDD-RELATED"/>
    <property type="match status" value="1"/>
</dbReference>
<dbReference type="PRINTS" id="PR00364">
    <property type="entry name" value="DISEASERSIST"/>
</dbReference>
<keyword evidence="4" id="KW-0804">Transcription</keyword>
<evidence type="ECO:0000256" key="4">
    <source>
        <dbReference type="ARBA" id="ARBA00023163"/>
    </source>
</evidence>
<dbReference type="InterPro" id="IPR001867">
    <property type="entry name" value="OmpR/PhoB-type_DNA-bd"/>
</dbReference>
<gene>
    <name evidence="9" type="ORF">ACFOYY_09090</name>
</gene>
<dbReference type="Proteomes" id="UP001595698">
    <property type="component" value="Unassembled WGS sequence"/>
</dbReference>
<keyword evidence="10" id="KW-1185">Reference proteome</keyword>
<dbReference type="InterPro" id="IPR027417">
    <property type="entry name" value="P-loop_NTPase"/>
</dbReference>
<organism evidence="9 10">
    <name type="scientific">Streptosporangium jomthongense</name>
    <dbReference type="NCBI Taxonomy" id="1193683"/>
    <lineage>
        <taxon>Bacteria</taxon>
        <taxon>Bacillati</taxon>
        <taxon>Actinomycetota</taxon>
        <taxon>Actinomycetes</taxon>
        <taxon>Streptosporangiales</taxon>
        <taxon>Streptosporangiaceae</taxon>
        <taxon>Streptosporangium</taxon>
    </lineage>
</organism>
<comment type="caution">
    <text evidence="9">The sequence shown here is derived from an EMBL/GenBank/DDBJ whole genome shotgun (WGS) entry which is preliminary data.</text>
</comment>
<dbReference type="PANTHER" id="PTHR35807:SF1">
    <property type="entry name" value="TRANSCRIPTIONAL REGULATOR REDD"/>
    <property type="match status" value="1"/>
</dbReference>
<keyword evidence="2" id="KW-0805">Transcription regulation</keyword>
<evidence type="ECO:0000256" key="3">
    <source>
        <dbReference type="ARBA" id="ARBA00023125"/>
    </source>
</evidence>
<dbReference type="EMBL" id="JBHSBC010000008">
    <property type="protein sequence ID" value="MFC3980273.1"/>
    <property type="molecule type" value="Genomic_DNA"/>
</dbReference>
<dbReference type="InterPro" id="IPR005158">
    <property type="entry name" value="BTAD"/>
</dbReference>
<comment type="similarity">
    <text evidence="1">Belongs to the AfsR/DnrI/RedD regulatory family.</text>
</comment>
<evidence type="ECO:0000256" key="5">
    <source>
        <dbReference type="PROSITE-ProRule" id="PRU00339"/>
    </source>
</evidence>
<dbReference type="Gene3D" id="3.40.50.300">
    <property type="entry name" value="P-loop containing nucleotide triphosphate hydrolases"/>
    <property type="match status" value="1"/>
</dbReference>
<dbReference type="Pfam" id="PF13424">
    <property type="entry name" value="TPR_12"/>
    <property type="match status" value="2"/>
</dbReference>
<evidence type="ECO:0000256" key="6">
    <source>
        <dbReference type="PROSITE-ProRule" id="PRU01091"/>
    </source>
</evidence>
<name>A0ABV8EYY9_9ACTN</name>
<evidence type="ECO:0000259" key="8">
    <source>
        <dbReference type="PROSITE" id="PS51755"/>
    </source>
</evidence>
<dbReference type="InterPro" id="IPR019734">
    <property type="entry name" value="TPR_rpt"/>
</dbReference>
<dbReference type="Pfam" id="PF13374">
    <property type="entry name" value="TPR_10"/>
    <property type="match status" value="1"/>
</dbReference>
<evidence type="ECO:0000313" key="10">
    <source>
        <dbReference type="Proteomes" id="UP001595698"/>
    </source>
</evidence>
<dbReference type="InterPro" id="IPR011990">
    <property type="entry name" value="TPR-like_helical_dom_sf"/>
</dbReference>
<dbReference type="InterPro" id="IPR016032">
    <property type="entry name" value="Sig_transdc_resp-reg_C-effctor"/>
</dbReference>
<dbReference type="CDD" id="cd15831">
    <property type="entry name" value="BTAD"/>
    <property type="match status" value="1"/>
</dbReference>
<evidence type="ECO:0000256" key="1">
    <source>
        <dbReference type="ARBA" id="ARBA00005820"/>
    </source>
</evidence>
<dbReference type="SMART" id="SM00028">
    <property type="entry name" value="TPR"/>
    <property type="match status" value="4"/>
</dbReference>
<protein>
    <submittedName>
        <fullName evidence="9">BTAD domain-containing putative transcriptional regulator</fullName>
    </submittedName>
</protein>
<dbReference type="PROSITE" id="PS50005">
    <property type="entry name" value="TPR"/>
    <property type="match status" value="1"/>
</dbReference>
<reference evidence="10" key="1">
    <citation type="journal article" date="2019" name="Int. J. Syst. Evol. Microbiol.">
        <title>The Global Catalogue of Microorganisms (GCM) 10K type strain sequencing project: providing services to taxonomists for standard genome sequencing and annotation.</title>
        <authorList>
            <consortium name="The Broad Institute Genomics Platform"/>
            <consortium name="The Broad Institute Genome Sequencing Center for Infectious Disease"/>
            <person name="Wu L."/>
            <person name="Ma J."/>
        </authorList>
    </citation>
    <scope>NUCLEOTIDE SEQUENCE [LARGE SCALE GENOMIC DNA]</scope>
    <source>
        <strain evidence="10">TBRC 7912</strain>
    </source>
</reference>